<sequence length="242" mass="25969">MTTSASRTFPGVNRRNSKVRESWKTLATAAPSPRLPQITTGVPSPMKVSPQITHRAVRAGSQWSTVTQFSFISDGISSDSSSGRRISFESFESYTSEDSSTAPILPLASRPSEDTFRAYLTPPETPPEVSRRHGYVLESGSHDNPCCVPESGAHDDPCCVPESAHDKPCCVPESGAHDDPLYPIQPTTNPVVCLNQAPMTTPAVYPSQPTTNPTVCPSQAPMTTPAVYPIQPTTNPTVCPSQ</sequence>
<evidence type="ECO:0000313" key="3">
    <source>
        <dbReference type="Proteomes" id="UP000747542"/>
    </source>
</evidence>
<evidence type="ECO:0000313" key="2">
    <source>
        <dbReference type="EMBL" id="KAG7160023.1"/>
    </source>
</evidence>
<dbReference type="AlphaFoldDB" id="A0A8J5JPK6"/>
<accession>A0A8J5JPK6</accession>
<gene>
    <name evidence="2" type="ORF">Hamer_G017475</name>
</gene>
<dbReference type="Proteomes" id="UP000747542">
    <property type="component" value="Unassembled WGS sequence"/>
</dbReference>
<evidence type="ECO:0000256" key="1">
    <source>
        <dbReference type="SAM" id="MobiDB-lite"/>
    </source>
</evidence>
<reference evidence="2" key="1">
    <citation type="journal article" date="2021" name="Sci. Adv.">
        <title>The American lobster genome reveals insights on longevity, neural, and immune adaptations.</title>
        <authorList>
            <person name="Polinski J.M."/>
            <person name="Zimin A.V."/>
            <person name="Clark K.F."/>
            <person name="Kohn A.B."/>
            <person name="Sadowski N."/>
            <person name="Timp W."/>
            <person name="Ptitsyn A."/>
            <person name="Khanna P."/>
            <person name="Romanova D.Y."/>
            <person name="Williams P."/>
            <person name="Greenwood S.J."/>
            <person name="Moroz L.L."/>
            <person name="Walt D.R."/>
            <person name="Bodnar A.G."/>
        </authorList>
    </citation>
    <scope>NUCLEOTIDE SEQUENCE</scope>
    <source>
        <strain evidence="2">GMGI-L3</strain>
    </source>
</reference>
<organism evidence="2 3">
    <name type="scientific">Homarus americanus</name>
    <name type="common">American lobster</name>
    <dbReference type="NCBI Taxonomy" id="6706"/>
    <lineage>
        <taxon>Eukaryota</taxon>
        <taxon>Metazoa</taxon>
        <taxon>Ecdysozoa</taxon>
        <taxon>Arthropoda</taxon>
        <taxon>Crustacea</taxon>
        <taxon>Multicrustacea</taxon>
        <taxon>Malacostraca</taxon>
        <taxon>Eumalacostraca</taxon>
        <taxon>Eucarida</taxon>
        <taxon>Decapoda</taxon>
        <taxon>Pleocyemata</taxon>
        <taxon>Astacidea</taxon>
        <taxon>Nephropoidea</taxon>
        <taxon>Nephropidae</taxon>
        <taxon>Homarus</taxon>
    </lineage>
</organism>
<keyword evidence="3" id="KW-1185">Reference proteome</keyword>
<protein>
    <submittedName>
        <fullName evidence="2">Uncharacterized protein</fullName>
    </submittedName>
</protein>
<comment type="caution">
    <text evidence="2">The sequence shown here is derived from an EMBL/GenBank/DDBJ whole genome shotgun (WGS) entry which is preliminary data.</text>
</comment>
<feature type="region of interest" description="Disordered" evidence="1">
    <location>
        <begin position="28"/>
        <end position="47"/>
    </location>
</feature>
<dbReference type="EMBL" id="JAHLQT010031743">
    <property type="protein sequence ID" value="KAG7160023.1"/>
    <property type="molecule type" value="Genomic_DNA"/>
</dbReference>
<feature type="region of interest" description="Disordered" evidence="1">
    <location>
        <begin position="1"/>
        <end position="21"/>
    </location>
</feature>
<proteinExistence type="predicted"/>
<name>A0A8J5JPK6_HOMAM</name>